<reference evidence="4" key="2">
    <citation type="submission" date="2016-11" db="EMBL/GenBank/DDBJ databases">
        <authorList>
            <person name="Jaros S."/>
            <person name="Januszkiewicz K."/>
            <person name="Wedrychowicz H."/>
        </authorList>
    </citation>
    <scope>NUCLEOTIDE SEQUENCE [LARGE SCALE GENOMIC DNA]</scope>
    <source>
        <strain evidence="4">ACA-DC 1533</strain>
    </source>
</reference>
<protein>
    <recommendedName>
        <fullName evidence="2">HTH cro/C1-type domain-containing protein</fullName>
    </recommendedName>
</protein>
<dbReference type="InterPro" id="IPR010982">
    <property type="entry name" value="Lambda_DNA-bd_dom_sf"/>
</dbReference>
<dbReference type="PATRIC" id="fig|89059.3.peg.649"/>
<name>A0A0R2JSH6_9LACO</name>
<evidence type="ECO:0000313" key="6">
    <source>
        <dbReference type="Proteomes" id="UP000190935"/>
    </source>
</evidence>
<sequence length="62" mass="7233">MQSKLLVLRSENHISQKQMAAIIGVVDKTYREKENGTRPFNSDEMWAISNFFKLPMDKIFCP</sequence>
<dbReference type="EMBL" id="JQBK01000163">
    <property type="protein sequence ID" value="KRN77932.1"/>
    <property type="molecule type" value="Genomic_DNA"/>
</dbReference>
<organism evidence="3 5">
    <name type="scientific">Ligilactobacillus acidipiscis</name>
    <dbReference type="NCBI Taxonomy" id="89059"/>
    <lineage>
        <taxon>Bacteria</taxon>
        <taxon>Bacillati</taxon>
        <taxon>Bacillota</taxon>
        <taxon>Bacilli</taxon>
        <taxon>Lactobacillales</taxon>
        <taxon>Lactobacillaceae</taxon>
        <taxon>Ligilactobacillus</taxon>
    </lineage>
</organism>
<gene>
    <name evidence="3" type="ORF">IV43_GL000628</name>
    <name evidence="4" type="ORF">LAC1533_0338</name>
</gene>
<dbReference type="InterPro" id="IPR001387">
    <property type="entry name" value="Cro/C1-type_HTH"/>
</dbReference>
<keyword evidence="1" id="KW-0238">DNA-binding</keyword>
<dbReference type="Proteomes" id="UP000190935">
    <property type="component" value="Chromosome I"/>
</dbReference>
<dbReference type="RefSeq" id="WP_010500147.1">
    <property type="nucleotide sequence ID" value="NZ_JQBK01000163.1"/>
</dbReference>
<dbReference type="Proteomes" id="UP000051491">
    <property type="component" value="Unassembled WGS sequence"/>
</dbReference>
<dbReference type="KEGG" id="laca:LAC1533_0338"/>
<dbReference type="Pfam" id="PF01381">
    <property type="entry name" value="HTH_3"/>
    <property type="match status" value="1"/>
</dbReference>
<dbReference type="Gene3D" id="1.10.260.40">
    <property type="entry name" value="lambda repressor-like DNA-binding domains"/>
    <property type="match status" value="1"/>
</dbReference>
<dbReference type="PROSITE" id="PS50943">
    <property type="entry name" value="HTH_CROC1"/>
    <property type="match status" value="1"/>
</dbReference>
<evidence type="ECO:0000313" key="3">
    <source>
        <dbReference type="EMBL" id="KRN77932.1"/>
    </source>
</evidence>
<feature type="domain" description="HTH cro/C1-type" evidence="2">
    <location>
        <begin position="5"/>
        <end position="59"/>
    </location>
</feature>
<dbReference type="STRING" id="89059.LAC1533_0338"/>
<dbReference type="CDD" id="cd00093">
    <property type="entry name" value="HTH_XRE"/>
    <property type="match status" value="1"/>
</dbReference>
<reference evidence="6" key="3">
    <citation type="submission" date="2016-11" db="EMBL/GenBank/DDBJ databases">
        <authorList>
            <person name="Papadimitriou K."/>
        </authorList>
    </citation>
    <scope>NUCLEOTIDE SEQUENCE [LARGE SCALE GENOMIC DNA]</scope>
    <source>
        <strain evidence="6">ACA-DC 1533</strain>
    </source>
</reference>
<evidence type="ECO:0000259" key="2">
    <source>
        <dbReference type="PROSITE" id="PS50943"/>
    </source>
</evidence>
<dbReference type="OrthoDB" id="2323301at2"/>
<evidence type="ECO:0000256" key="1">
    <source>
        <dbReference type="ARBA" id="ARBA00023125"/>
    </source>
</evidence>
<dbReference type="PANTHER" id="PTHR46558:SF4">
    <property type="entry name" value="DNA-BIDING PHAGE PROTEIN"/>
    <property type="match status" value="1"/>
</dbReference>
<reference evidence="3 5" key="1">
    <citation type="journal article" date="2015" name="Genome Announc.">
        <title>Expanding the biotechnology potential of lactobacilli through comparative genomics of 213 strains and associated genera.</title>
        <authorList>
            <person name="Sun Z."/>
            <person name="Harris H.M."/>
            <person name="McCann A."/>
            <person name="Guo C."/>
            <person name="Argimon S."/>
            <person name="Zhang W."/>
            <person name="Yang X."/>
            <person name="Jeffery I.B."/>
            <person name="Cooney J.C."/>
            <person name="Kagawa T.F."/>
            <person name="Liu W."/>
            <person name="Song Y."/>
            <person name="Salvetti E."/>
            <person name="Wrobel A."/>
            <person name="Rasinkangas P."/>
            <person name="Parkhill J."/>
            <person name="Rea M.C."/>
            <person name="O'Sullivan O."/>
            <person name="Ritari J."/>
            <person name="Douillard F.P."/>
            <person name="Paul Ross R."/>
            <person name="Yang R."/>
            <person name="Briner A.E."/>
            <person name="Felis G.E."/>
            <person name="de Vos W.M."/>
            <person name="Barrangou R."/>
            <person name="Klaenhammer T.R."/>
            <person name="Caufield P.W."/>
            <person name="Cui Y."/>
            <person name="Zhang H."/>
            <person name="O'Toole P.W."/>
        </authorList>
    </citation>
    <scope>NUCLEOTIDE SEQUENCE [LARGE SCALE GENOMIC DNA]</scope>
    <source>
        <strain evidence="3 5">DSM 15353</strain>
    </source>
</reference>
<evidence type="ECO:0000313" key="5">
    <source>
        <dbReference type="Proteomes" id="UP000051491"/>
    </source>
</evidence>
<dbReference type="PANTHER" id="PTHR46558">
    <property type="entry name" value="TRACRIPTIONAL REGULATORY PROTEIN-RELATED-RELATED"/>
    <property type="match status" value="1"/>
</dbReference>
<dbReference type="EMBL" id="LT630287">
    <property type="protein sequence ID" value="SFV39758.1"/>
    <property type="molecule type" value="Genomic_DNA"/>
</dbReference>
<dbReference type="SMART" id="SM00530">
    <property type="entry name" value="HTH_XRE"/>
    <property type="match status" value="1"/>
</dbReference>
<dbReference type="GO" id="GO:0003677">
    <property type="term" value="F:DNA binding"/>
    <property type="evidence" value="ECO:0007669"/>
    <property type="project" value="UniProtKB-KW"/>
</dbReference>
<dbReference type="GeneID" id="95348430"/>
<dbReference type="SUPFAM" id="SSF47413">
    <property type="entry name" value="lambda repressor-like DNA-binding domains"/>
    <property type="match status" value="1"/>
</dbReference>
<accession>A0A0R2JSH6</accession>
<evidence type="ECO:0000313" key="4">
    <source>
        <dbReference type="EMBL" id="SFV39758.1"/>
    </source>
</evidence>
<proteinExistence type="predicted"/>
<dbReference type="AlphaFoldDB" id="A0A0R2JSH6"/>